<gene>
    <name evidence="9" type="ORF">OCV88_09040</name>
</gene>
<accession>A0ABT2TJU6</accession>
<evidence type="ECO:0000256" key="3">
    <source>
        <dbReference type="ARBA" id="ARBA00022428"/>
    </source>
</evidence>
<feature type="transmembrane region" description="Helical" evidence="8">
    <location>
        <begin position="253"/>
        <end position="271"/>
    </location>
</feature>
<organism evidence="9 10">
    <name type="scientific">Brotonthovivens ammoniilytica</name>
    <dbReference type="NCBI Taxonomy" id="2981725"/>
    <lineage>
        <taxon>Bacteria</taxon>
        <taxon>Bacillati</taxon>
        <taxon>Bacillota</taxon>
        <taxon>Clostridia</taxon>
        <taxon>Lachnospirales</taxon>
        <taxon>Lachnospiraceae</taxon>
        <taxon>Brotonthovivens</taxon>
    </lineage>
</organism>
<keyword evidence="6 8" id="KW-1133">Transmembrane helix</keyword>
<evidence type="ECO:0000256" key="2">
    <source>
        <dbReference type="ARBA" id="ARBA00004863"/>
    </source>
</evidence>
<feature type="transmembrane region" description="Helical" evidence="8">
    <location>
        <begin position="105"/>
        <end position="138"/>
    </location>
</feature>
<feature type="transmembrane region" description="Helical" evidence="8">
    <location>
        <begin position="158"/>
        <end position="175"/>
    </location>
</feature>
<evidence type="ECO:0000256" key="5">
    <source>
        <dbReference type="ARBA" id="ARBA00022692"/>
    </source>
</evidence>
<reference evidence="9 10" key="1">
    <citation type="journal article" date="2021" name="ISME Commun">
        <title>Automated analysis of genomic sequences facilitates high-throughput and comprehensive description of bacteria.</title>
        <authorList>
            <person name="Hitch T.C.A."/>
        </authorList>
    </citation>
    <scope>NUCLEOTIDE SEQUENCE [LARGE SCALE GENOMIC DNA]</scope>
    <source>
        <strain evidence="9 10">Sanger_109</strain>
    </source>
</reference>
<dbReference type="EMBL" id="JAOQJQ010000003">
    <property type="protein sequence ID" value="MCU6762478.1"/>
    <property type="molecule type" value="Genomic_DNA"/>
</dbReference>
<dbReference type="Pfam" id="PF01040">
    <property type="entry name" value="UbiA"/>
    <property type="match status" value="1"/>
</dbReference>
<keyword evidence="5 8" id="KW-0812">Transmembrane</keyword>
<evidence type="ECO:0000256" key="6">
    <source>
        <dbReference type="ARBA" id="ARBA00022989"/>
    </source>
</evidence>
<feature type="transmembrane region" description="Helical" evidence="8">
    <location>
        <begin position="310"/>
        <end position="332"/>
    </location>
</feature>
<evidence type="ECO:0000256" key="1">
    <source>
        <dbReference type="ARBA" id="ARBA00004141"/>
    </source>
</evidence>
<keyword evidence="3" id="KW-0474">Menaquinone biosynthesis</keyword>
<dbReference type="PIRSF" id="PIRSF005355">
    <property type="entry name" value="UBIAD1"/>
    <property type="match status" value="1"/>
</dbReference>
<name>A0ABT2TJU6_9FIRM</name>
<evidence type="ECO:0000256" key="4">
    <source>
        <dbReference type="ARBA" id="ARBA00022679"/>
    </source>
</evidence>
<feature type="transmembrane region" description="Helical" evidence="8">
    <location>
        <begin position="228"/>
        <end position="246"/>
    </location>
</feature>
<comment type="caution">
    <text evidence="9">The sequence shown here is derived from an EMBL/GenBank/DDBJ whole genome shotgun (WGS) entry which is preliminary data.</text>
</comment>
<dbReference type="CDD" id="cd13962">
    <property type="entry name" value="PT_UbiA_UBIAD1"/>
    <property type="match status" value="1"/>
</dbReference>
<protein>
    <submittedName>
        <fullName evidence="9">Prenyltransferase</fullName>
    </submittedName>
</protein>
<evidence type="ECO:0000313" key="9">
    <source>
        <dbReference type="EMBL" id="MCU6762478.1"/>
    </source>
</evidence>
<keyword evidence="4" id="KW-0808">Transferase</keyword>
<proteinExistence type="predicted"/>
<dbReference type="PANTHER" id="PTHR13929:SF0">
    <property type="entry name" value="UBIA PRENYLTRANSFERASE DOMAIN-CONTAINING PROTEIN 1"/>
    <property type="match status" value="1"/>
</dbReference>
<keyword evidence="7 8" id="KW-0472">Membrane</keyword>
<dbReference type="Proteomes" id="UP001652442">
    <property type="component" value="Unassembled WGS sequence"/>
</dbReference>
<evidence type="ECO:0000313" key="10">
    <source>
        <dbReference type="Proteomes" id="UP001652442"/>
    </source>
</evidence>
<dbReference type="InterPro" id="IPR044878">
    <property type="entry name" value="UbiA_sf"/>
</dbReference>
<dbReference type="Gene3D" id="1.10.357.140">
    <property type="entry name" value="UbiA prenyltransferase"/>
    <property type="match status" value="1"/>
</dbReference>
<dbReference type="InterPro" id="IPR000537">
    <property type="entry name" value="UbiA_prenyltransferase"/>
</dbReference>
<dbReference type="PANTHER" id="PTHR13929">
    <property type="entry name" value="1,4-DIHYDROXY-2-NAPHTHOATE OCTAPRENYLTRANSFERASE"/>
    <property type="match status" value="1"/>
</dbReference>
<evidence type="ECO:0000256" key="7">
    <source>
        <dbReference type="ARBA" id="ARBA00023136"/>
    </source>
</evidence>
<dbReference type="RefSeq" id="WP_158425180.1">
    <property type="nucleotide sequence ID" value="NZ_JAOQJQ010000003.1"/>
</dbReference>
<dbReference type="InterPro" id="IPR026046">
    <property type="entry name" value="UBIAD1"/>
</dbReference>
<comment type="subcellular location">
    <subcellularLocation>
        <location evidence="1">Membrane</location>
        <topology evidence="1">Multi-pass membrane protein</topology>
    </subcellularLocation>
</comment>
<evidence type="ECO:0000256" key="8">
    <source>
        <dbReference type="SAM" id="Phobius"/>
    </source>
</evidence>
<sequence length="334" mass="36694">MLKKLKFWFHNARPVSLPQSVMPALAAFFLAAGETGFSWITGLLAVLGGCLAHLGMNLADDYFDYRKKETGFRDQLAGEGIRARTKKCAYIVSGEATIKQTLRAAVGFGIAALIPGAVILYQRGFIILLIAAAGVFLGESYSGEPLRLSYRGLGELDIGVMFGPLLMAGVFFAACGHLSLKLLAPALSMGLLVTNILYVHSVLDYEADMRAGKATMAALIKGNTGRKAVLSCFLFLPYILTVLMTVTGKMNPIYLAVLATLPWAVLLYRSVDTYMKEPEKLPKRRAWHGPMKNWEQIVKGNLSWFMFRWYLARNLLTAFAFIFIAASAAVCIKQ</sequence>
<comment type="pathway">
    <text evidence="2">Quinol/quinone metabolism; menaquinone biosynthesis.</text>
</comment>
<keyword evidence="10" id="KW-1185">Reference proteome</keyword>
<feature type="transmembrane region" description="Helical" evidence="8">
    <location>
        <begin position="37"/>
        <end position="59"/>
    </location>
</feature>